<organism evidence="1">
    <name type="scientific">hydrothermal vent metagenome</name>
    <dbReference type="NCBI Taxonomy" id="652676"/>
    <lineage>
        <taxon>unclassified sequences</taxon>
        <taxon>metagenomes</taxon>
        <taxon>ecological metagenomes</taxon>
    </lineage>
</organism>
<proteinExistence type="predicted"/>
<sequence>MKVSNELFDLEAFLNRWVQRLAPAWYANQAVRQIALSNMGTLNPSSYLAHRWMSLASIISACEQGLPEKHPIFAPLHPLLQKLLVSKKFDRLLNLTTITGVEISSQDDKDYASLAHWAIAQPNLPPCSTADEFDTLLNQHFGKGSTPIKVIYREWDGRYYWINREEPVVVAAVAKFATEKQREARVKAEIHVESVHEATLERIRQQFWWLLLAREQADAIHALLNAAHLPVAVTSFESRRDDLAFLIAPKHNPRLNRILLTLIQNRSSQEVVEFGRFLSRHHYAFRNQ</sequence>
<reference evidence="1" key="1">
    <citation type="submission" date="2015-10" db="EMBL/GenBank/DDBJ databases">
        <authorList>
            <person name="Gilbert D.G."/>
        </authorList>
    </citation>
    <scope>NUCLEOTIDE SEQUENCE</scope>
</reference>
<name>A0A160T9N1_9ZZZZ</name>
<protein>
    <submittedName>
        <fullName evidence="1">Uncharacterized protein</fullName>
    </submittedName>
</protein>
<gene>
    <name evidence="1" type="ORF">MGWOODY_Tha914</name>
</gene>
<dbReference type="EMBL" id="CZQC01000005">
    <property type="protein sequence ID" value="CUS40223.1"/>
    <property type="molecule type" value="Genomic_DNA"/>
</dbReference>
<dbReference type="AlphaFoldDB" id="A0A160T9N1"/>
<evidence type="ECO:0000313" key="1">
    <source>
        <dbReference type="EMBL" id="CUS40223.1"/>
    </source>
</evidence>
<accession>A0A160T9N1</accession>